<accession>A0A8C3BMI1</accession>
<dbReference type="AlphaFoldDB" id="A0A8C3BMI1"/>
<reference evidence="1" key="3">
    <citation type="submission" date="2025-09" db="UniProtKB">
        <authorList>
            <consortium name="Ensembl"/>
        </authorList>
    </citation>
    <scope>IDENTIFICATION</scope>
</reference>
<evidence type="ECO:0000313" key="1">
    <source>
        <dbReference type="Ensembl" id="ENSCMMP00000007303.1"/>
    </source>
</evidence>
<reference evidence="1" key="1">
    <citation type="submission" date="2018-09" db="EMBL/GenBank/DDBJ databases">
        <title>Common duck and Muscovy duck high density SNP chip.</title>
        <authorList>
            <person name="Vignal A."/>
            <person name="Thebault N."/>
            <person name="Warren W.C."/>
        </authorList>
    </citation>
    <scope>NUCLEOTIDE SEQUENCE [LARGE SCALE GENOMIC DNA]</scope>
</reference>
<evidence type="ECO:0000313" key="2">
    <source>
        <dbReference type="Proteomes" id="UP000694556"/>
    </source>
</evidence>
<proteinExistence type="predicted"/>
<protein>
    <submittedName>
        <fullName evidence="1">Uncharacterized protein</fullName>
    </submittedName>
</protein>
<sequence>RGGRAACGIALRAHPLVSAAEKCFGSGDTLLPTCCWSPVTEAASPRVLQEGREQISDGKVLSEIKEVFHSAGSQNHRKERDLDLSTYIRALEDHYICRHSVSPSTLTARPHTPYNISLEMSPSFITSDI</sequence>
<name>A0A8C3BMI1_CAIMO</name>
<organism evidence="1 2">
    <name type="scientific">Cairina moschata</name>
    <name type="common">Muscovy duck</name>
    <dbReference type="NCBI Taxonomy" id="8855"/>
    <lineage>
        <taxon>Eukaryota</taxon>
        <taxon>Metazoa</taxon>
        <taxon>Chordata</taxon>
        <taxon>Craniata</taxon>
        <taxon>Vertebrata</taxon>
        <taxon>Euteleostomi</taxon>
        <taxon>Archelosauria</taxon>
        <taxon>Archosauria</taxon>
        <taxon>Dinosauria</taxon>
        <taxon>Saurischia</taxon>
        <taxon>Theropoda</taxon>
        <taxon>Coelurosauria</taxon>
        <taxon>Aves</taxon>
        <taxon>Neognathae</taxon>
        <taxon>Galloanserae</taxon>
        <taxon>Anseriformes</taxon>
        <taxon>Anatidae</taxon>
        <taxon>Anatinae</taxon>
        <taxon>Cairina</taxon>
    </lineage>
</organism>
<keyword evidence="2" id="KW-1185">Reference proteome</keyword>
<dbReference type="Ensembl" id="ENSCMMT00000008072.1">
    <property type="protein sequence ID" value="ENSCMMP00000007303.1"/>
    <property type="gene ID" value="ENSCMMG00000004636.1"/>
</dbReference>
<dbReference type="Proteomes" id="UP000694556">
    <property type="component" value="Chromosome 4"/>
</dbReference>
<reference evidence="1" key="2">
    <citation type="submission" date="2025-08" db="UniProtKB">
        <authorList>
            <consortium name="Ensembl"/>
        </authorList>
    </citation>
    <scope>IDENTIFICATION</scope>
</reference>